<comment type="caution">
    <text evidence="2">The sequence shown here is derived from an EMBL/GenBank/DDBJ whole genome shotgun (WGS) entry which is preliminary data.</text>
</comment>
<dbReference type="RefSeq" id="WP_154176567.1">
    <property type="nucleotide sequence ID" value="NZ_WJXZ01000011.1"/>
</dbReference>
<sequence>MLGIWHFGTKKEFLSNAPLPGYDELQAKCSHLETQLQQSQAEQNRLASELELRHRELTTQTLNLLQKNTLMEEVRELINEILQATAGLPQTALMNYNRLIRLIDHSFSLDKEWEDFKLYFEQVHQHFFVRLKENCPDLTAGELRLCALVRLNLSLRESATILGISPDSVKTARYRIRKKLNLPEAENLTDFLLKI</sequence>
<name>A0A7K0ENR0_9BACT</name>
<dbReference type="GO" id="GO:0003677">
    <property type="term" value="F:DNA binding"/>
    <property type="evidence" value="ECO:0007669"/>
    <property type="project" value="InterPro"/>
</dbReference>
<evidence type="ECO:0000313" key="2">
    <source>
        <dbReference type="EMBL" id="MRS63191.1"/>
    </source>
</evidence>
<organism evidence="2 3">
    <name type="scientific">Larkinella terrae</name>
    <dbReference type="NCBI Taxonomy" id="2025311"/>
    <lineage>
        <taxon>Bacteria</taxon>
        <taxon>Pseudomonadati</taxon>
        <taxon>Bacteroidota</taxon>
        <taxon>Cytophagia</taxon>
        <taxon>Cytophagales</taxon>
        <taxon>Spirosomataceae</taxon>
        <taxon>Larkinella</taxon>
    </lineage>
</organism>
<protein>
    <recommendedName>
        <fullName evidence="4">HTH luxR-type domain-containing protein</fullName>
    </recommendedName>
</protein>
<dbReference type="AlphaFoldDB" id="A0A7K0ENR0"/>
<gene>
    <name evidence="2" type="ORF">GJJ30_17960</name>
</gene>
<dbReference type="GO" id="GO:0006355">
    <property type="term" value="P:regulation of DNA-templated transcription"/>
    <property type="evidence" value="ECO:0007669"/>
    <property type="project" value="InterPro"/>
</dbReference>
<dbReference type="InterPro" id="IPR036388">
    <property type="entry name" value="WH-like_DNA-bd_sf"/>
</dbReference>
<dbReference type="InterPro" id="IPR016032">
    <property type="entry name" value="Sig_transdc_resp-reg_C-effctor"/>
</dbReference>
<keyword evidence="1" id="KW-0175">Coiled coil</keyword>
<feature type="coiled-coil region" evidence="1">
    <location>
        <begin position="22"/>
        <end position="49"/>
    </location>
</feature>
<dbReference type="SUPFAM" id="SSF46894">
    <property type="entry name" value="C-terminal effector domain of the bipartite response regulators"/>
    <property type="match status" value="1"/>
</dbReference>
<dbReference type="EMBL" id="WJXZ01000011">
    <property type="protein sequence ID" value="MRS63191.1"/>
    <property type="molecule type" value="Genomic_DNA"/>
</dbReference>
<proteinExistence type="predicted"/>
<evidence type="ECO:0000256" key="1">
    <source>
        <dbReference type="SAM" id="Coils"/>
    </source>
</evidence>
<dbReference type="Proteomes" id="UP000441754">
    <property type="component" value="Unassembled WGS sequence"/>
</dbReference>
<dbReference type="OrthoDB" id="1523128at2"/>
<reference evidence="2 3" key="1">
    <citation type="journal article" date="2018" name="Antonie Van Leeuwenhoek">
        <title>Larkinella terrae sp. nov., isolated from soil on Jeju Island, South Korea.</title>
        <authorList>
            <person name="Ten L.N."/>
            <person name="Jeon J."/>
            <person name="Park S.J."/>
            <person name="Park S."/>
            <person name="Lee S.Y."/>
            <person name="Kim M.K."/>
            <person name="Jung H.Y."/>
        </authorList>
    </citation>
    <scope>NUCLEOTIDE SEQUENCE [LARGE SCALE GENOMIC DNA]</scope>
    <source>
        <strain evidence="2 3">KCTC 52001</strain>
    </source>
</reference>
<keyword evidence="3" id="KW-1185">Reference proteome</keyword>
<dbReference type="Gene3D" id="1.10.10.10">
    <property type="entry name" value="Winged helix-like DNA-binding domain superfamily/Winged helix DNA-binding domain"/>
    <property type="match status" value="1"/>
</dbReference>
<evidence type="ECO:0008006" key="4">
    <source>
        <dbReference type="Google" id="ProtNLM"/>
    </source>
</evidence>
<accession>A0A7K0ENR0</accession>
<evidence type="ECO:0000313" key="3">
    <source>
        <dbReference type="Proteomes" id="UP000441754"/>
    </source>
</evidence>